<sequence length="104" mass="11456">MVERKQVTGYVSEATHRSLQAKADAEGLSVSEYVGEAIEEKIERDGLESAADRYGIEERMLRLVDDAADRAADRIVERVAAAADAETENSEDTEDGGMYDWGDE</sequence>
<feature type="compositionally biased region" description="Acidic residues" evidence="1">
    <location>
        <begin position="85"/>
        <end position="104"/>
    </location>
</feature>
<feature type="region of interest" description="Disordered" evidence="1">
    <location>
        <begin position="81"/>
        <end position="104"/>
    </location>
</feature>
<dbReference type="EMBL" id="AOME01000010">
    <property type="protein sequence ID" value="EMA55685.1"/>
    <property type="molecule type" value="Genomic_DNA"/>
</dbReference>
<dbReference type="PATRIC" id="fig|1227456.3.peg.220"/>
<dbReference type="OrthoDB" id="384276at2157"/>
<protein>
    <recommendedName>
        <fullName evidence="4">Ribbon-helix-helix protein CopG domain-containing protein</fullName>
    </recommendedName>
</protein>
<dbReference type="Proteomes" id="UP000011625">
    <property type="component" value="Unassembled WGS sequence"/>
</dbReference>
<comment type="caution">
    <text evidence="2">The sequence shown here is derived from an EMBL/GenBank/DDBJ whole genome shotgun (WGS) entry which is preliminary data.</text>
</comment>
<reference evidence="2 3" key="1">
    <citation type="journal article" date="2014" name="PLoS Genet.">
        <title>Phylogenetically driven sequencing of extremely halophilic archaea reveals strategies for static and dynamic osmo-response.</title>
        <authorList>
            <person name="Becker E.A."/>
            <person name="Seitzer P.M."/>
            <person name="Tritt A."/>
            <person name="Larsen D."/>
            <person name="Krusor M."/>
            <person name="Yao A.I."/>
            <person name="Wu D."/>
            <person name="Madern D."/>
            <person name="Eisen J.A."/>
            <person name="Darling A.E."/>
            <person name="Facciotti M.T."/>
        </authorList>
    </citation>
    <scope>NUCLEOTIDE SEQUENCE [LARGE SCALE GENOMIC DNA]</scope>
    <source>
        <strain evidence="2 3">DSM 8989</strain>
    </source>
</reference>
<dbReference type="STRING" id="1227456.C450_01047"/>
<dbReference type="AlphaFoldDB" id="M0NG62"/>
<name>M0NG62_9EURY</name>
<evidence type="ECO:0008006" key="4">
    <source>
        <dbReference type="Google" id="ProtNLM"/>
    </source>
</evidence>
<keyword evidence="3" id="KW-1185">Reference proteome</keyword>
<organism evidence="2 3">
    <name type="scientific">Halococcus salifodinae DSM 8989</name>
    <dbReference type="NCBI Taxonomy" id="1227456"/>
    <lineage>
        <taxon>Archaea</taxon>
        <taxon>Methanobacteriati</taxon>
        <taxon>Methanobacteriota</taxon>
        <taxon>Stenosarchaea group</taxon>
        <taxon>Halobacteria</taxon>
        <taxon>Halobacteriales</taxon>
        <taxon>Halococcaceae</taxon>
        <taxon>Halococcus</taxon>
    </lineage>
</organism>
<dbReference type="RefSeq" id="WP_005038889.1">
    <property type="nucleotide sequence ID" value="NZ_AOME01000010.1"/>
</dbReference>
<proteinExistence type="predicted"/>
<accession>M0NG62</accession>
<evidence type="ECO:0000313" key="2">
    <source>
        <dbReference type="EMBL" id="EMA55685.1"/>
    </source>
</evidence>
<gene>
    <name evidence="2" type="ORF">C450_01047</name>
</gene>
<evidence type="ECO:0000313" key="3">
    <source>
        <dbReference type="Proteomes" id="UP000011625"/>
    </source>
</evidence>
<evidence type="ECO:0000256" key="1">
    <source>
        <dbReference type="SAM" id="MobiDB-lite"/>
    </source>
</evidence>